<evidence type="ECO:0000256" key="2">
    <source>
        <dbReference type="SAM" id="Phobius"/>
    </source>
</evidence>
<proteinExistence type="predicted"/>
<feature type="region of interest" description="Disordered" evidence="1">
    <location>
        <begin position="38"/>
        <end position="57"/>
    </location>
</feature>
<feature type="transmembrane region" description="Helical" evidence="2">
    <location>
        <begin position="9"/>
        <end position="30"/>
    </location>
</feature>
<organism evidence="3">
    <name type="scientific">Sphingomonas psychrotolerans</name>
    <dbReference type="NCBI Taxonomy" id="1327635"/>
    <lineage>
        <taxon>Bacteria</taxon>
        <taxon>Pseudomonadati</taxon>
        <taxon>Pseudomonadota</taxon>
        <taxon>Alphaproteobacteria</taxon>
        <taxon>Sphingomonadales</taxon>
        <taxon>Sphingomonadaceae</taxon>
        <taxon>Sphingomonas</taxon>
    </lineage>
</organism>
<comment type="caution">
    <text evidence="3">The sequence shown here is derived from an EMBL/GenBank/DDBJ whole genome shotgun (WGS) entry which is preliminary data.</text>
</comment>
<gene>
    <name evidence="3" type="ORF">MZO42_06010</name>
</gene>
<keyword evidence="2" id="KW-0472">Membrane</keyword>
<protein>
    <submittedName>
        <fullName evidence="3">Uncharacterized protein</fullName>
    </submittedName>
</protein>
<feature type="transmembrane region" description="Helical" evidence="2">
    <location>
        <begin position="94"/>
        <end position="120"/>
    </location>
</feature>
<evidence type="ECO:0000313" key="3">
    <source>
        <dbReference type="EMBL" id="MDT8758246.1"/>
    </source>
</evidence>
<reference evidence="3" key="1">
    <citation type="submission" date="2022-04" db="EMBL/GenBank/DDBJ databases">
        <title>Tomato heritable bacteria conferring resistance against bacterial wilt.</title>
        <authorList>
            <person name="Yin J."/>
        </authorList>
    </citation>
    <scope>NUCLEOTIDE SEQUENCE</scope>
    <source>
        <strain evidence="3">Cra20</strain>
    </source>
</reference>
<keyword evidence="2" id="KW-0812">Transmembrane</keyword>
<evidence type="ECO:0000256" key="1">
    <source>
        <dbReference type="SAM" id="MobiDB-lite"/>
    </source>
</evidence>
<feature type="compositionally biased region" description="Basic and acidic residues" evidence="1">
    <location>
        <begin position="43"/>
        <end position="52"/>
    </location>
</feature>
<accession>A0ABU3N1Y7</accession>
<sequence length="324" mass="35298">MSEANRRTILAAVGALSFGFGALLASLSYYQEQHENAASTSEAAKRTERRPQQSETNHAGVLGFAQELISNPQPTDDIERANRELAAQENTAAWAFWMTLVTGGQLLLSGLGLGALLATIKQGRDALKRATEANELARAAHVTETRPWLVFELGKDIAFEFEGAGKSGLAPPLDIPIKITNIGHTPASNVNYRYATFRSDTPDLQYKPSTPEAFFDQEALGDGPRQLTLLPGESHSDKLYTSFALEPLEVEGVYPNSWFYLAVSVVYRYADGKIGQTATTFMVGREGKPVIFARGPAIDGFTYGEAVELSDIVITKSPWYSRGT</sequence>
<dbReference type="EMBL" id="JALMLT010000001">
    <property type="protein sequence ID" value="MDT8758246.1"/>
    <property type="molecule type" value="Genomic_DNA"/>
</dbReference>
<keyword evidence="2" id="KW-1133">Transmembrane helix</keyword>
<name>A0ABU3N1Y7_9SPHN</name>